<evidence type="ECO:0000313" key="7">
    <source>
        <dbReference type="EMBL" id="SMB95604.1"/>
    </source>
</evidence>
<dbReference type="RefSeq" id="WP_084054230.1">
    <property type="nucleotide sequence ID" value="NZ_FWWT01000022.1"/>
</dbReference>
<dbReference type="AlphaFoldDB" id="A0A1W1VRR0"/>
<dbReference type="InterPro" id="IPR037027">
    <property type="entry name" value="YqgF/RNaseH-like_dom_sf"/>
</dbReference>
<evidence type="ECO:0000256" key="1">
    <source>
        <dbReference type="ARBA" id="ARBA00022490"/>
    </source>
</evidence>
<evidence type="ECO:0000313" key="8">
    <source>
        <dbReference type="Proteomes" id="UP000192731"/>
    </source>
</evidence>
<dbReference type="InterPro" id="IPR006641">
    <property type="entry name" value="YqgF/RNaseH-like_dom"/>
</dbReference>
<accession>A0A1W1VRR0</accession>
<dbReference type="Gene3D" id="3.30.420.140">
    <property type="entry name" value="YqgF/RNase H-like domain"/>
    <property type="match status" value="1"/>
</dbReference>
<name>A0A1W1VRR0_DESTI</name>
<dbReference type="InterPro" id="IPR012337">
    <property type="entry name" value="RNaseH-like_sf"/>
</dbReference>
<organism evidence="7 8">
    <name type="scientific">Desulfonispora thiosulfatigenes DSM 11270</name>
    <dbReference type="NCBI Taxonomy" id="656914"/>
    <lineage>
        <taxon>Bacteria</taxon>
        <taxon>Bacillati</taxon>
        <taxon>Bacillota</taxon>
        <taxon>Clostridia</taxon>
        <taxon>Eubacteriales</taxon>
        <taxon>Peptococcaceae</taxon>
        <taxon>Desulfonispora</taxon>
    </lineage>
</organism>
<keyword evidence="2 5" id="KW-0690">Ribosome biogenesis</keyword>
<dbReference type="Pfam" id="PF03652">
    <property type="entry name" value="RuvX"/>
    <property type="match status" value="1"/>
</dbReference>
<dbReference type="GO" id="GO:0016788">
    <property type="term" value="F:hydrolase activity, acting on ester bonds"/>
    <property type="evidence" value="ECO:0007669"/>
    <property type="project" value="UniProtKB-UniRule"/>
</dbReference>
<evidence type="ECO:0000256" key="5">
    <source>
        <dbReference type="HAMAP-Rule" id="MF_00651"/>
    </source>
</evidence>
<dbReference type="GO" id="GO:0004518">
    <property type="term" value="F:nuclease activity"/>
    <property type="evidence" value="ECO:0007669"/>
    <property type="project" value="UniProtKB-KW"/>
</dbReference>
<dbReference type="InterPro" id="IPR005227">
    <property type="entry name" value="YqgF"/>
</dbReference>
<evidence type="ECO:0000259" key="6">
    <source>
        <dbReference type="SMART" id="SM00732"/>
    </source>
</evidence>
<dbReference type="Proteomes" id="UP000192731">
    <property type="component" value="Unassembled WGS sequence"/>
</dbReference>
<keyword evidence="8" id="KW-1185">Reference proteome</keyword>
<dbReference type="PANTHER" id="PTHR33317">
    <property type="entry name" value="POLYNUCLEOTIDYL TRANSFERASE, RIBONUCLEASE H-LIKE SUPERFAMILY PROTEIN"/>
    <property type="match status" value="1"/>
</dbReference>
<comment type="similarity">
    <text evidence="5">Belongs to the YqgF HJR family.</text>
</comment>
<reference evidence="7 8" key="1">
    <citation type="submission" date="2017-04" db="EMBL/GenBank/DDBJ databases">
        <authorList>
            <person name="Afonso C.L."/>
            <person name="Miller P.J."/>
            <person name="Scott M.A."/>
            <person name="Spackman E."/>
            <person name="Goraichik I."/>
            <person name="Dimitrov K.M."/>
            <person name="Suarez D.L."/>
            <person name="Swayne D.E."/>
        </authorList>
    </citation>
    <scope>NUCLEOTIDE SEQUENCE [LARGE SCALE GENOMIC DNA]</scope>
    <source>
        <strain evidence="7 8">DSM 11270</strain>
    </source>
</reference>
<dbReference type="SMART" id="SM00732">
    <property type="entry name" value="YqgFc"/>
    <property type="match status" value="1"/>
</dbReference>
<dbReference type="GO" id="GO:0005829">
    <property type="term" value="C:cytosol"/>
    <property type="evidence" value="ECO:0007669"/>
    <property type="project" value="TreeGrafter"/>
</dbReference>
<dbReference type="EMBL" id="FWWT01000022">
    <property type="protein sequence ID" value="SMB95604.1"/>
    <property type="molecule type" value="Genomic_DNA"/>
</dbReference>
<evidence type="ECO:0000256" key="4">
    <source>
        <dbReference type="ARBA" id="ARBA00022801"/>
    </source>
</evidence>
<proteinExistence type="inferred from homology"/>
<comment type="subcellular location">
    <subcellularLocation>
        <location evidence="5">Cytoplasm</location>
    </subcellularLocation>
</comment>
<dbReference type="HAMAP" id="MF_00651">
    <property type="entry name" value="Nuclease_YqgF"/>
    <property type="match status" value="1"/>
</dbReference>
<keyword evidence="3 5" id="KW-0540">Nuclease</keyword>
<dbReference type="OrthoDB" id="9796140at2"/>
<keyword evidence="4 5" id="KW-0378">Hydrolase</keyword>
<dbReference type="CDD" id="cd16964">
    <property type="entry name" value="YqgF"/>
    <property type="match status" value="1"/>
</dbReference>
<sequence length="136" mass="15155">MRILALDVGDVRIGLALSDALKITAQGLETLTRSELNKDINHIVNVIEKNEVSELVVGLPKNMNGTLGPQGEKVKQFVEEFLKVKDIKVSYIDERLTTVIAEKTLISGDVSRKKRKQVVDKIAATIILQSYLERIN</sequence>
<gene>
    <name evidence="7" type="ORF">SAMN00017405_0442</name>
</gene>
<evidence type="ECO:0000256" key="2">
    <source>
        <dbReference type="ARBA" id="ARBA00022517"/>
    </source>
</evidence>
<keyword evidence="1 5" id="KW-0963">Cytoplasm</keyword>
<comment type="function">
    <text evidence="5">Could be a nuclease involved in processing of the 5'-end of pre-16S rRNA.</text>
</comment>
<protein>
    <recommendedName>
        <fullName evidence="5">Putative pre-16S rRNA nuclease</fullName>
        <ecNumber evidence="5">3.1.-.-</ecNumber>
    </recommendedName>
</protein>
<dbReference type="GO" id="GO:0000967">
    <property type="term" value="P:rRNA 5'-end processing"/>
    <property type="evidence" value="ECO:0007669"/>
    <property type="project" value="UniProtKB-UniRule"/>
</dbReference>
<feature type="domain" description="YqgF/RNase H-like" evidence="6">
    <location>
        <begin position="1"/>
        <end position="101"/>
    </location>
</feature>
<dbReference type="EC" id="3.1.-.-" evidence="5"/>
<evidence type="ECO:0000256" key="3">
    <source>
        <dbReference type="ARBA" id="ARBA00022722"/>
    </source>
</evidence>
<dbReference type="NCBIfam" id="TIGR00250">
    <property type="entry name" value="RNAse_H_YqgF"/>
    <property type="match status" value="1"/>
</dbReference>
<dbReference type="PANTHER" id="PTHR33317:SF4">
    <property type="entry name" value="POLYNUCLEOTIDYL TRANSFERASE, RIBONUCLEASE H-LIKE SUPERFAMILY PROTEIN"/>
    <property type="match status" value="1"/>
</dbReference>
<dbReference type="STRING" id="656914.SAMN00017405_0442"/>
<dbReference type="SUPFAM" id="SSF53098">
    <property type="entry name" value="Ribonuclease H-like"/>
    <property type="match status" value="1"/>
</dbReference>